<dbReference type="AlphaFoldDB" id="W4LW34"/>
<dbReference type="EMBL" id="AZHW01000157">
    <property type="protein sequence ID" value="ETX02289.1"/>
    <property type="molecule type" value="Genomic_DNA"/>
</dbReference>
<comment type="caution">
    <text evidence="2">The sequence shown here is derived from an EMBL/GenBank/DDBJ whole genome shotgun (WGS) entry which is preliminary data.</text>
</comment>
<proteinExistence type="predicted"/>
<evidence type="ECO:0000313" key="2">
    <source>
        <dbReference type="EMBL" id="ETX02289.1"/>
    </source>
</evidence>
<feature type="compositionally biased region" description="Basic and acidic residues" evidence="1">
    <location>
        <begin position="123"/>
        <end position="132"/>
    </location>
</feature>
<gene>
    <name evidence="2" type="ORF">ETSY1_04155</name>
</gene>
<accession>W4LW34</accession>
<evidence type="ECO:0000256" key="1">
    <source>
        <dbReference type="SAM" id="MobiDB-lite"/>
    </source>
</evidence>
<sequence>MGQQAALGYLARTAYASDSLDQALILAESSLELGRQITDRFGQSINLELQLQIWQETQQNEALIASIFLLRDLHAQMDNQRKVEEYESYIQQIASQVPLDQLQQIEQHAESIRQQHIAEAKARFDATGRDLFEPPPSPVADPDRSE</sequence>
<reference evidence="2 3" key="1">
    <citation type="journal article" date="2014" name="Nature">
        <title>An environmental bacterial taxon with a large and distinct metabolic repertoire.</title>
        <authorList>
            <person name="Wilson M.C."/>
            <person name="Mori T."/>
            <person name="Ruckert C."/>
            <person name="Uria A.R."/>
            <person name="Helf M.J."/>
            <person name="Takada K."/>
            <person name="Gernert C."/>
            <person name="Steffens U.A."/>
            <person name="Heycke N."/>
            <person name="Schmitt S."/>
            <person name="Rinke C."/>
            <person name="Helfrich E.J."/>
            <person name="Brachmann A.O."/>
            <person name="Gurgui C."/>
            <person name="Wakimoto T."/>
            <person name="Kracht M."/>
            <person name="Crusemann M."/>
            <person name="Hentschel U."/>
            <person name="Abe I."/>
            <person name="Matsunaga S."/>
            <person name="Kalinowski J."/>
            <person name="Takeyama H."/>
            <person name="Piel J."/>
        </authorList>
    </citation>
    <scope>NUCLEOTIDE SEQUENCE [LARGE SCALE GENOMIC DNA]</scope>
    <source>
        <strain evidence="3">TSY1</strain>
    </source>
</reference>
<organism evidence="2 3">
    <name type="scientific">Entotheonella factor</name>
    <dbReference type="NCBI Taxonomy" id="1429438"/>
    <lineage>
        <taxon>Bacteria</taxon>
        <taxon>Pseudomonadati</taxon>
        <taxon>Nitrospinota/Tectimicrobiota group</taxon>
        <taxon>Candidatus Tectimicrobiota</taxon>
        <taxon>Candidatus Entotheonellia</taxon>
        <taxon>Candidatus Entotheonellales</taxon>
        <taxon>Candidatus Entotheonellaceae</taxon>
        <taxon>Candidatus Entotheonella</taxon>
    </lineage>
</organism>
<evidence type="ECO:0000313" key="3">
    <source>
        <dbReference type="Proteomes" id="UP000019141"/>
    </source>
</evidence>
<protein>
    <recommendedName>
        <fullName evidence="4">MalT-like TPR region domain-containing protein</fullName>
    </recommendedName>
</protein>
<name>W4LW34_ENTF1</name>
<evidence type="ECO:0008006" key="4">
    <source>
        <dbReference type="Google" id="ProtNLM"/>
    </source>
</evidence>
<dbReference type="HOGENOM" id="CLU_1773973_0_0_7"/>
<keyword evidence="3" id="KW-1185">Reference proteome</keyword>
<dbReference type="Proteomes" id="UP000019141">
    <property type="component" value="Unassembled WGS sequence"/>
</dbReference>
<feature type="region of interest" description="Disordered" evidence="1">
    <location>
        <begin position="123"/>
        <end position="146"/>
    </location>
</feature>